<dbReference type="InterPro" id="IPR013211">
    <property type="entry name" value="LVIVD"/>
</dbReference>
<dbReference type="InterPro" id="IPR036322">
    <property type="entry name" value="WD40_repeat_dom_sf"/>
</dbReference>
<proteinExistence type="predicted"/>
<feature type="transmembrane region" description="Helical" evidence="1">
    <location>
        <begin position="12"/>
        <end position="35"/>
    </location>
</feature>
<keyword evidence="1" id="KW-0812">Transmembrane</keyword>
<organism evidence="2 3">
    <name type="scientific">Candidatus Dojkabacteria bacterium</name>
    <dbReference type="NCBI Taxonomy" id="2099670"/>
    <lineage>
        <taxon>Bacteria</taxon>
        <taxon>Candidatus Dojkabacteria</taxon>
    </lineage>
</organism>
<sequence length="655" mass="73278">MRKNKGKIKGFSLSEILLAIALFAIISLMVTFIVIDSTKLLENISTRNKTSEMIEEIYNALLILKSESWYNVARYTGEGEKHFEYDSDTNKYSIEDGENTKNDITYSFTVEDVMRDSERNIVESGGSIDPHTRLINITMSWYDRLGRLRTSNQKLYLNDWNTLSVAYTTKEDFLPGSHDQTIAIDLSGGEVRLQRRFYSDWCRPELSLNKDLSEYDIPGAATPRSVFAQLGHAYLGTRGEPQGEPFTKLNIEGVDPPVVSVEGVFSGYNVNDIFIVDHYAFLATTDNSKEVVILDISSHPYTEIGYFNAPGNDDALTVFVDGNVGYVGQGKYIRSFNLNQYTGSRPEIGSVNAVSLLFQLVGVVSKIKVLDGYLYAVLDWDWYELAIVDVRNPAKMKITSQTSVNNQQVYDMELSEDGTRAYFGTSHSSSEKEFFIMDTSQKSGKRPIIASIDTPNTTIKGISIVQEGNRKFAIIVGIGGQEYQIWNITNEKTPTKCGGMEINSGVYDIDTIRDSYTNAFSYIVTGDHDKEFKIIRGGPGGGGEDGYAYYDEGTYLSQPFDSTSNTAEYYILEIKTEIPPETSIEIQVRASNNSNMSGATWVGPDGTSSTHFSTSGIYDLPSGLKGRYFQYKVFFISNDIEESALLEEIIINYDK</sequence>
<dbReference type="InterPro" id="IPR012902">
    <property type="entry name" value="N_methyl_site"/>
</dbReference>
<protein>
    <submittedName>
        <fullName evidence="2">Prepilin-type N-terminal cleavage/methylation domain-containing protein</fullName>
    </submittedName>
</protein>
<dbReference type="SUPFAM" id="SSF50978">
    <property type="entry name" value="WD40 repeat-like"/>
    <property type="match status" value="1"/>
</dbReference>
<dbReference type="Pfam" id="PF08309">
    <property type="entry name" value="LVIVD"/>
    <property type="match status" value="2"/>
</dbReference>
<dbReference type="Pfam" id="PF07963">
    <property type="entry name" value="N_methyl"/>
    <property type="match status" value="1"/>
</dbReference>
<name>A0A847VDK2_9BACT</name>
<dbReference type="AlphaFoldDB" id="A0A847VDK2"/>
<gene>
    <name evidence="2" type="ORF">GX888_02445</name>
</gene>
<comment type="caution">
    <text evidence="2">The sequence shown here is derived from an EMBL/GenBank/DDBJ whole genome shotgun (WGS) entry which is preliminary data.</text>
</comment>
<accession>A0A847VDK2</accession>
<dbReference type="Proteomes" id="UP000564033">
    <property type="component" value="Unassembled WGS sequence"/>
</dbReference>
<keyword evidence="1" id="KW-0472">Membrane</keyword>
<evidence type="ECO:0000313" key="2">
    <source>
        <dbReference type="EMBL" id="NLZ24579.1"/>
    </source>
</evidence>
<evidence type="ECO:0000313" key="3">
    <source>
        <dbReference type="Proteomes" id="UP000564033"/>
    </source>
</evidence>
<reference evidence="2 3" key="1">
    <citation type="journal article" date="2020" name="Biotechnol. Biofuels">
        <title>New insights from the biogas microbiome by comprehensive genome-resolved metagenomics of nearly 1600 species originating from multiple anaerobic digesters.</title>
        <authorList>
            <person name="Campanaro S."/>
            <person name="Treu L."/>
            <person name="Rodriguez-R L.M."/>
            <person name="Kovalovszki A."/>
            <person name="Ziels R.M."/>
            <person name="Maus I."/>
            <person name="Zhu X."/>
            <person name="Kougias P.G."/>
            <person name="Basile A."/>
            <person name="Luo G."/>
            <person name="Schluter A."/>
            <person name="Konstantinidis K.T."/>
            <person name="Angelidaki I."/>
        </authorList>
    </citation>
    <scope>NUCLEOTIDE SEQUENCE [LARGE SCALE GENOMIC DNA]</scope>
    <source>
        <strain evidence="2">AS19jrsBPTG_9</strain>
    </source>
</reference>
<keyword evidence="1" id="KW-1133">Transmembrane helix</keyword>
<dbReference type="NCBIfam" id="TIGR02532">
    <property type="entry name" value="IV_pilin_GFxxxE"/>
    <property type="match status" value="1"/>
</dbReference>
<evidence type="ECO:0000256" key="1">
    <source>
        <dbReference type="SAM" id="Phobius"/>
    </source>
</evidence>
<dbReference type="EMBL" id="JAAZIL010000059">
    <property type="protein sequence ID" value="NLZ24579.1"/>
    <property type="molecule type" value="Genomic_DNA"/>
</dbReference>